<keyword evidence="1" id="KW-0472">Membrane</keyword>
<feature type="transmembrane region" description="Helical" evidence="1">
    <location>
        <begin position="57"/>
        <end position="83"/>
    </location>
</feature>
<dbReference type="Proteomes" id="UP001596492">
    <property type="component" value="Unassembled WGS sequence"/>
</dbReference>
<organism evidence="2 3">
    <name type="scientific">Hirschia litorea</name>
    <dbReference type="NCBI Taxonomy" id="1199156"/>
    <lineage>
        <taxon>Bacteria</taxon>
        <taxon>Pseudomonadati</taxon>
        <taxon>Pseudomonadota</taxon>
        <taxon>Alphaproteobacteria</taxon>
        <taxon>Hyphomonadales</taxon>
        <taxon>Hyphomonadaceae</taxon>
        <taxon>Hirschia</taxon>
    </lineage>
</organism>
<dbReference type="NCBIfam" id="TIGR01300">
    <property type="entry name" value="CPA3_mnhG_phaG"/>
    <property type="match status" value="1"/>
</dbReference>
<proteinExistence type="predicted"/>
<keyword evidence="1" id="KW-1133">Transmembrane helix</keyword>
<sequence>MDIFSPENLEAARVSTGAALAMVGAFFSAIGTVGVVRFPDFYTRMHAASVTDTLGSSLVLIGLMLIGGWSLVTFKLLSIWVFLLVTGPTASNAAANGALKAGLEPFLGKWTGQKVTVRGEAALTTQDEKA</sequence>
<reference evidence="3" key="1">
    <citation type="journal article" date="2019" name="Int. J. Syst. Evol. Microbiol.">
        <title>The Global Catalogue of Microorganisms (GCM) 10K type strain sequencing project: providing services to taxonomists for standard genome sequencing and annotation.</title>
        <authorList>
            <consortium name="The Broad Institute Genomics Platform"/>
            <consortium name="The Broad Institute Genome Sequencing Center for Infectious Disease"/>
            <person name="Wu L."/>
            <person name="Ma J."/>
        </authorList>
    </citation>
    <scope>NUCLEOTIDE SEQUENCE [LARGE SCALE GENOMIC DNA]</scope>
    <source>
        <strain evidence="3">CCUG 51308</strain>
    </source>
</reference>
<accession>A0ABW2IIJ0</accession>
<dbReference type="PANTHER" id="PTHR34703:SF1">
    <property type="entry name" value="ANTIPORTER SUBUNIT MNHG2-RELATED"/>
    <property type="match status" value="1"/>
</dbReference>
<keyword evidence="1" id="KW-0812">Transmembrane</keyword>
<dbReference type="InterPro" id="IPR005133">
    <property type="entry name" value="PhaG_MnhG_YufB"/>
</dbReference>
<evidence type="ECO:0000313" key="2">
    <source>
        <dbReference type="EMBL" id="MFC7290924.1"/>
    </source>
</evidence>
<dbReference type="Pfam" id="PF03334">
    <property type="entry name" value="PhaG_MnhG_YufB"/>
    <property type="match status" value="1"/>
</dbReference>
<dbReference type="EMBL" id="JBHTBR010000002">
    <property type="protein sequence ID" value="MFC7290924.1"/>
    <property type="molecule type" value="Genomic_DNA"/>
</dbReference>
<name>A0ABW2IIJ0_9PROT</name>
<evidence type="ECO:0000256" key="1">
    <source>
        <dbReference type="SAM" id="Phobius"/>
    </source>
</evidence>
<keyword evidence="3" id="KW-1185">Reference proteome</keyword>
<dbReference type="RefSeq" id="WP_382166128.1">
    <property type="nucleotide sequence ID" value="NZ_JBHTBR010000002.1"/>
</dbReference>
<gene>
    <name evidence="2" type="primary">mnhG</name>
    <name evidence="2" type="ORF">ACFQS8_04805</name>
</gene>
<evidence type="ECO:0000313" key="3">
    <source>
        <dbReference type="Proteomes" id="UP001596492"/>
    </source>
</evidence>
<dbReference type="PANTHER" id="PTHR34703">
    <property type="entry name" value="ANTIPORTER SUBUNIT MNHG2-RELATED"/>
    <property type="match status" value="1"/>
</dbReference>
<comment type="caution">
    <text evidence="2">The sequence shown here is derived from an EMBL/GenBank/DDBJ whole genome shotgun (WGS) entry which is preliminary data.</text>
</comment>
<feature type="transmembrane region" description="Helical" evidence="1">
    <location>
        <begin position="12"/>
        <end position="36"/>
    </location>
</feature>
<protein>
    <submittedName>
        <fullName evidence="2">Monovalent cation/H(+) antiporter subunit G</fullName>
    </submittedName>
</protein>